<dbReference type="EMBL" id="ALBS01000032">
    <property type="protein sequence ID" value="EJT52202.1"/>
    <property type="molecule type" value="Genomic_DNA"/>
</dbReference>
<reference evidence="5 6" key="1">
    <citation type="journal article" date="2012" name="Eukaryot. Cell">
        <title>Draft genome sequence of CBS 2479, the standard type strain of Trichosporon asahii.</title>
        <authorList>
            <person name="Yang R.Y."/>
            <person name="Li H.T."/>
            <person name="Zhu H."/>
            <person name="Zhou G.P."/>
            <person name="Wang M."/>
            <person name="Wang L."/>
        </authorList>
    </citation>
    <scope>NUCLEOTIDE SEQUENCE [LARGE SCALE GENOMIC DNA]</scope>
    <source>
        <strain evidence="6">ATCC 90039 / CBS 2479 / JCM 2466 / KCTC 7840 / NCYC 2677 / UAMH 7654</strain>
    </source>
</reference>
<dbReference type="GO" id="GO:0007264">
    <property type="term" value="P:small GTPase-mediated signal transduction"/>
    <property type="evidence" value="ECO:0007669"/>
    <property type="project" value="InterPro"/>
</dbReference>
<name>J6FAG9_TRIAS</name>
<sequence>MEGYSQADILAALQRQSAAPPPPAKQYKDLDQTDLHDGSENKVNTRKLYCPREGCRAVIVQPGTCELIEAKPDLLPREDGSPFAPTEGAYWVVRGGPMAFDNIGYSRAAPEPLHPDTPGNSDGAKHKFLICAECDLGPLGWAYDAPGGKGESYLAADRLKYSHP</sequence>
<dbReference type="GO" id="GO:0006892">
    <property type="term" value="P:post-Golgi vesicle-mediated transport"/>
    <property type="evidence" value="ECO:0007669"/>
    <property type="project" value="TreeGrafter"/>
</dbReference>
<evidence type="ECO:0000256" key="2">
    <source>
        <dbReference type="ARBA" id="ARBA00022658"/>
    </source>
</evidence>
<gene>
    <name evidence="5" type="ORF">A1Q1_06308</name>
</gene>
<keyword evidence="3" id="KW-0653">Protein transport</keyword>
<evidence type="ECO:0000256" key="4">
    <source>
        <dbReference type="SAM" id="MobiDB-lite"/>
    </source>
</evidence>
<evidence type="ECO:0008006" key="7">
    <source>
        <dbReference type="Google" id="ProtNLM"/>
    </source>
</evidence>
<dbReference type="SUPFAM" id="SSF51316">
    <property type="entry name" value="Mss4-like"/>
    <property type="match status" value="1"/>
</dbReference>
<protein>
    <recommendedName>
        <fullName evidence="7">Mss4-like protein</fullName>
    </recommendedName>
</protein>
<dbReference type="GeneID" id="25989820"/>
<dbReference type="Pfam" id="PF04421">
    <property type="entry name" value="Mss4"/>
    <property type="match status" value="1"/>
</dbReference>
<accession>J6FAG9</accession>
<evidence type="ECO:0000256" key="3">
    <source>
        <dbReference type="ARBA" id="ARBA00022927"/>
    </source>
</evidence>
<dbReference type="OrthoDB" id="30840at2759"/>
<dbReference type="PANTHER" id="PTHR13276">
    <property type="entry name" value="GUANINE NUCLEOTIDE EXCHANGE FACTOR MSS4"/>
    <property type="match status" value="1"/>
</dbReference>
<dbReference type="RefSeq" id="XP_014183387.1">
    <property type="nucleotide sequence ID" value="XM_014327912.1"/>
</dbReference>
<dbReference type="GO" id="GO:0015031">
    <property type="term" value="P:protein transport"/>
    <property type="evidence" value="ECO:0007669"/>
    <property type="project" value="UniProtKB-KW"/>
</dbReference>
<dbReference type="HOGENOM" id="CLU_132754_0_0_1"/>
<dbReference type="VEuPathDB" id="FungiDB:A1Q1_06308"/>
<evidence type="ECO:0000313" key="5">
    <source>
        <dbReference type="EMBL" id="EJT52202.1"/>
    </source>
</evidence>
<comment type="caution">
    <text evidence="5">The sequence shown here is derived from an EMBL/GenBank/DDBJ whole genome shotgun (WGS) entry which is preliminary data.</text>
</comment>
<dbReference type="PROSITE" id="PS51796">
    <property type="entry name" value="MSS4"/>
    <property type="match status" value="1"/>
</dbReference>
<evidence type="ECO:0000313" key="6">
    <source>
        <dbReference type="Proteomes" id="UP000002748"/>
    </source>
</evidence>
<dbReference type="InterPro" id="IPR011057">
    <property type="entry name" value="Mss4-like_sf"/>
</dbReference>
<dbReference type="GO" id="GO:0016020">
    <property type="term" value="C:membrane"/>
    <property type="evidence" value="ECO:0007669"/>
    <property type="project" value="TreeGrafter"/>
</dbReference>
<dbReference type="AlphaFoldDB" id="J6FAG9"/>
<evidence type="ECO:0000256" key="1">
    <source>
        <dbReference type="ARBA" id="ARBA00022448"/>
    </source>
</evidence>
<proteinExistence type="predicted"/>
<dbReference type="PANTHER" id="PTHR13276:SF0">
    <property type="entry name" value="GUANINE NUCLEOTIDE EXCHANGE FACTOR MSS4"/>
    <property type="match status" value="1"/>
</dbReference>
<dbReference type="Gene3D" id="2.170.150.10">
    <property type="entry name" value="Metal Binding Protein, Guanine Nucleotide Exchange Factor, Chain A"/>
    <property type="match status" value="1"/>
</dbReference>
<feature type="compositionally biased region" description="Basic and acidic residues" evidence="4">
    <location>
        <begin position="26"/>
        <end position="39"/>
    </location>
</feature>
<dbReference type="InterPro" id="IPR011323">
    <property type="entry name" value="Mss4/transl-control_tumour"/>
</dbReference>
<dbReference type="GO" id="GO:0008270">
    <property type="term" value="F:zinc ion binding"/>
    <property type="evidence" value="ECO:0007669"/>
    <property type="project" value="TreeGrafter"/>
</dbReference>
<feature type="region of interest" description="Disordered" evidence="4">
    <location>
        <begin position="12"/>
        <end position="39"/>
    </location>
</feature>
<dbReference type="KEGG" id="tasa:A1Q1_06308"/>
<dbReference type="InterPro" id="IPR007515">
    <property type="entry name" value="Mss4"/>
</dbReference>
<dbReference type="Proteomes" id="UP000002748">
    <property type="component" value="Unassembled WGS sequence"/>
</dbReference>
<organism evidence="5 6">
    <name type="scientific">Trichosporon asahii var. asahii (strain ATCC 90039 / CBS 2479 / JCM 2466 / KCTC 7840 / NBRC 103889/ NCYC 2677 / UAMH 7654)</name>
    <name type="common">Yeast</name>
    <dbReference type="NCBI Taxonomy" id="1186058"/>
    <lineage>
        <taxon>Eukaryota</taxon>
        <taxon>Fungi</taxon>
        <taxon>Dikarya</taxon>
        <taxon>Basidiomycota</taxon>
        <taxon>Agaricomycotina</taxon>
        <taxon>Tremellomycetes</taxon>
        <taxon>Trichosporonales</taxon>
        <taxon>Trichosporonaceae</taxon>
        <taxon>Trichosporon</taxon>
    </lineage>
</organism>
<keyword evidence="1" id="KW-0813">Transport</keyword>
<dbReference type="GO" id="GO:0005085">
    <property type="term" value="F:guanyl-nucleotide exchange factor activity"/>
    <property type="evidence" value="ECO:0007669"/>
    <property type="project" value="UniProtKB-KW"/>
</dbReference>
<keyword evidence="2" id="KW-0344">Guanine-nucleotide releasing factor</keyword>
<dbReference type="GO" id="GO:0005829">
    <property type="term" value="C:cytosol"/>
    <property type="evidence" value="ECO:0007669"/>
    <property type="project" value="TreeGrafter"/>
</dbReference>